<dbReference type="SUPFAM" id="SSF56024">
    <property type="entry name" value="Phospholipase D/nuclease"/>
    <property type="match status" value="1"/>
</dbReference>
<gene>
    <name evidence="3" type="ORF">PRMUPPPA20_16450</name>
</gene>
<dbReference type="GO" id="GO:0016787">
    <property type="term" value="F:hydrolase activity"/>
    <property type="evidence" value="ECO:0007669"/>
    <property type="project" value="InterPro"/>
</dbReference>
<keyword evidence="3" id="KW-0347">Helicase</keyword>
<dbReference type="Pfam" id="PF04851">
    <property type="entry name" value="ResIII"/>
    <property type="match status" value="1"/>
</dbReference>
<dbReference type="GO" id="GO:0003677">
    <property type="term" value="F:DNA binding"/>
    <property type="evidence" value="ECO:0007669"/>
    <property type="project" value="InterPro"/>
</dbReference>
<comment type="caution">
    <text evidence="3">The sequence shown here is derived from an EMBL/GenBank/DDBJ whole genome shotgun (WGS) entry which is preliminary data.</text>
</comment>
<dbReference type="RefSeq" id="WP_041385786.1">
    <property type="nucleotide sequence ID" value="NZ_BPTT01000001.1"/>
</dbReference>
<accession>A0AA37I1J4</accession>
<protein>
    <submittedName>
        <fullName evidence="3">Helicase</fullName>
    </submittedName>
</protein>
<dbReference type="PROSITE" id="PS51192">
    <property type="entry name" value="HELICASE_ATP_BIND_1"/>
    <property type="match status" value="1"/>
</dbReference>
<dbReference type="CDD" id="cd18785">
    <property type="entry name" value="SF2_C"/>
    <property type="match status" value="1"/>
</dbReference>
<dbReference type="PANTHER" id="PTHR47396">
    <property type="entry name" value="TYPE I RESTRICTION ENZYME ECOKI R PROTEIN"/>
    <property type="match status" value="1"/>
</dbReference>
<dbReference type="InterPro" id="IPR050742">
    <property type="entry name" value="Helicase_Restrict-Modif_Enz"/>
</dbReference>
<keyword evidence="3" id="KW-0067">ATP-binding</keyword>
<evidence type="ECO:0000259" key="2">
    <source>
        <dbReference type="PROSITE" id="PS51192"/>
    </source>
</evidence>
<dbReference type="GO" id="GO:0004386">
    <property type="term" value="F:helicase activity"/>
    <property type="evidence" value="ECO:0007669"/>
    <property type="project" value="UniProtKB-KW"/>
</dbReference>
<dbReference type="InterPro" id="IPR054347">
    <property type="entry name" value="TOTE_primase"/>
</dbReference>
<proteinExistence type="predicted"/>
<dbReference type="GO" id="GO:0005524">
    <property type="term" value="F:ATP binding"/>
    <property type="evidence" value="ECO:0007669"/>
    <property type="project" value="InterPro"/>
</dbReference>
<dbReference type="Proteomes" id="UP000887097">
    <property type="component" value="Unassembled WGS sequence"/>
</dbReference>
<keyword evidence="3" id="KW-0378">Hydrolase</keyword>
<dbReference type="Gene3D" id="3.40.50.300">
    <property type="entry name" value="P-loop containing nucleotide triphosphate hydrolases"/>
    <property type="match status" value="2"/>
</dbReference>
<reference evidence="3" key="1">
    <citation type="submission" date="2021-08" db="EMBL/GenBank/DDBJ databases">
        <title>Prevotella lacticifex sp. nov., isolated from rumen of cow.</title>
        <authorList>
            <person name="Shinkai T."/>
            <person name="Ikeyama N."/>
            <person name="Kumagai M."/>
            <person name="Ohmori H."/>
            <person name="Sakamoto M."/>
            <person name="Ohkuma M."/>
            <person name="Mitsumori M."/>
        </authorList>
    </citation>
    <scope>NUCLEOTIDE SEQUENCE</scope>
    <source>
        <strain evidence="3">JCM 8259</strain>
    </source>
</reference>
<dbReference type="InterPro" id="IPR027417">
    <property type="entry name" value="P-loop_NTPase"/>
</dbReference>
<dbReference type="EMBL" id="BPTT01000001">
    <property type="protein sequence ID" value="GJG33536.1"/>
    <property type="molecule type" value="Genomic_DNA"/>
</dbReference>
<dbReference type="SUPFAM" id="SSF52540">
    <property type="entry name" value="P-loop containing nucleoside triphosphate hydrolases"/>
    <property type="match status" value="2"/>
</dbReference>
<keyword evidence="1" id="KW-0175">Coiled coil</keyword>
<dbReference type="AlphaFoldDB" id="A0AA37I1J4"/>
<dbReference type="GeneID" id="31500679"/>
<organism evidence="3 4">
    <name type="scientific">Xylanibacter ruminicola</name>
    <name type="common">Prevotella ruminicola</name>
    <dbReference type="NCBI Taxonomy" id="839"/>
    <lineage>
        <taxon>Bacteria</taxon>
        <taxon>Pseudomonadati</taxon>
        <taxon>Bacteroidota</taxon>
        <taxon>Bacteroidia</taxon>
        <taxon>Bacteroidales</taxon>
        <taxon>Prevotellaceae</taxon>
        <taxon>Xylanibacter</taxon>
    </lineage>
</organism>
<dbReference type="InterPro" id="IPR006935">
    <property type="entry name" value="Helicase/UvrB_N"/>
</dbReference>
<dbReference type="GO" id="GO:0005829">
    <property type="term" value="C:cytosol"/>
    <property type="evidence" value="ECO:0007669"/>
    <property type="project" value="TreeGrafter"/>
</dbReference>
<dbReference type="InterPro" id="IPR014001">
    <property type="entry name" value="Helicase_ATP-bd"/>
</dbReference>
<dbReference type="CDD" id="cd17926">
    <property type="entry name" value="DEXHc_RE"/>
    <property type="match status" value="1"/>
</dbReference>
<dbReference type="Pfam" id="PF22548">
    <property type="entry name" value="AEP-TOTE"/>
    <property type="match status" value="1"/>
</dbReference>
<evidence type="ECO:0000256" key="1">
    <source>
        <dbReference type="SAM" id="Coils"/>
    </source>
</evidence>
<dbReference type="PANTHER" id="PTHR47396:SF1">
    <property type="entry name" value="ATP-DEPENDENT HELICASE IRC3-RELATED"/>
    <property type="match status" value="1"/>
</dbReference>
<evidence type="ECO:0000313" key="3">
    <source>
        <dbReference type="EMBL" id="GJG33536.1"/>
    </source>
</evidence>
<sequence length="948" mass="108092">MPLENYQEWMAERQQLLERIRKLEVENAELRKRLGEDFVPAVQEPTAMQKLSLQEKIELFRNLFKGREDVFARRWYSKASGKSGYQPVCQNEWNRLLCDKKAHKCAECPNRQFLPLTYDDFYHHLEGKNVNGEDVIGLYVLKEDNTCNLLCTDFDDKNCEHGYQEDVLAFVDVCKSWGVPCSVERSRSGNGAHVWIFFGTPVLAVKARRLGNAILTEAMNRNGKIDFKSYDRFFPNQDTLPEGGFGNLVALPLQGNARKKGNSVFVNEYFEPYDDQWEYLLNVKKLSEDALEMILRQTSNILPLGELSKTSEIKPWEVPVATKIEKSDFSSEVVITRSNMLYIPLSQLSSKVLNHLRRIASFRNPEFYSKQAMRLSTYSTPRIISCADLTDEYLALPRGCEDVVTTLLKEKGVTYRYDDKTNHGRPISVHFIGTLRDNQQEAVNALAANSTGVLFATTAFGKTTTGIALIAKHGVNTLILVHTKALLDQWVQRLEQFLVIDDVPEVEVGKHRRKKVLSPIGTLSSAGNRLHGIIDIALLQSCMTDNEVKSFVKDYGMVIADECHHISAVNYEQVLKAVNARYVYGLTATPFRKDGHHPVLFMQCGPIRYATDAKAQMQNQTFQRLLVPRFTPFRPVSGEALSFTQVAQQLSEDEYRNLFIVKDVIEAQKEGRSPIILTDRTLHVTILAELLKPHCPNVITLVGSESIKEKRQKMEQLHSIPSTEPLVIIATGKYVGEGFDYARLDTLFLVSPIAWKGRLQQYTGRLHREFEGKKDVQVYDYIDIRVPVCESMYRKRLKGYASIGYRIRNNEMFESLFPTADLIYDGQNFVQPFISDLTQCKRSIVISCPRVKIGRNTQIAERLIDLTANGIEIVLYTKEENDDTLRLLHQGMQIITIDRLSLHTAIIDKSIIWYGSVNILGYHSIEDNLIRFKNAEIATNLLASIIEK</sequence>
<evidence type="ECO:0000313" key="4">
    <source>
        <dbReference type="Proteomes" id="UP000887097"/>
    </source>
</evidence>
<name>A0AA37I1J4_XYLRU</name>
<feature type="domain" description="Helicase ATP-binding" evidence="2">
    <location>
        <begin position="443"/>
        <end position="608"/>
    </location>
</feature>
<dbReference type="CDD" id="cd09126">
    <property type="entry name" value="PLDc_C_DEXD_like"/>
    <property type="match status" value="1"/>
</dbReference>
<dbReference type="SMART" id="SM00487">
    <property type="entry name" value="DEXDc"/>
    <property type="match status" value="1"/>
</dbReference>
<keyword evidence="3" id="KW-0547">Nucleotide-binding</keyword>
<feature type="coiled-coil region" evidence="1">
    <location>
        <begin position="6"/>
        <end position="33"/>
    </location>
</feature>